<dbReference type="GO" id="GO:0044027">
    <property type="term" value="P:negative regulation of gene expression via chromosomal CpG island methylation"/>
    <property type="evidence" value="ECO:0007669"/>
    <property type="project" value="TreeGrafter"/>
</dbReference>
<accession>A0AAU9NR91</accession>
<dbReference type="GO" id="GO:0003886">
    <property type="term" value="F:DNA (cytosine-5-)-methyltransferase activity"/>
    <property type="evidence" value="ECO:0007669"/>
    <property type="project" value="TreeGrafter"/>
</dbReference>
<dbReference type="InterPro" id="IPR001025">
    <property type="entry name" value="BAH_dom"/>
</dbReference>
<evidence type="ECO:0000256" key="1">
    <source>
        <dbReference type="RuleBase" id="RU000383"/>
    </source>
</evidence>
<dbReference type="Pfam" id="PF00134">
    <property type="entry name" value="Cyclin_N"/>
    <property type="match status" value="1"/>
</dbReference>
<dbReference type="Pfam" id="PF01426">
    <property type="entry name" value="BAH"/>
    <property type="match status" value="1"/>
</dbReference>
<dbReference type="InterPro" id="IPR050390">
    <property type="entry name" value="C5-Methyltransferase"/>
</dbReference>
<dbReference type="Gene3D" id="2.30.30.490">
    <property type="match status" value="1"/>
</dbReference>
<comment type="similarity">
    <text evidence="1">Belongs to the cyclin family.</text>
</comment>
<reference evidence="3 4" key="1">
    <citation type="submission" date="2022-01" db="EMBL/GenBank/DDBJ databases">
        <authorList>
            <person name="Xiong W."/>
            <person name="Schranz E."/>
        </authorList>
    </citation>
    <scope>NUCLEOTIDE SEQUENCE [LARGE SCALE GENOMIC DNA]</scope>
</reference>
<dbReference type="EMBL" id="CAKMRJ010005412">
    <property type="protein sequence ID" value="CAH1440145.1"/>
    <property type="molecule type" value="Genomic_DNA"/>
</dbReference>
<dbReference type="GO" id="GO:0003682">
    <property type="term" value="F:chromatin binding"/>
    <property type="evidence" value="ECO:0007669"/>
    <property type="project" value="InterPro"/>
</dbReference>
<dbReference type="GO" id="GO:0005634">
    <property type="term" value="C:nucleus"/>
    <property type="evidence" value="ECO:0007669"/>
    <property type="project" value="TreeGrafter"/>
</dbReference>
<dbReference type="SUPFAM" id="SSF47954">
    <property type="entry name" value="Cyclin-like"/>
    <property type="match status" value="1"/>
</dbReference>
<dbReference type="PANTHER" id="PTHR10629:SF34">
    <property type="entry name" value="DNA (CYTOSINE-5)-METHYLTRANSFERASE CMT2"/>
    <property type="match status" value="1"/>
</dbReference>
<feature type="domain" description="BAH" evidence="2">
    <location>
        <begin position="112"/>
        <end position="216"/>
    </location>
</feature>
<dbReference type="PANTHER" id="PTHR10629">
    <property type="entry name" value="CYTOSINE-SPECIFIC METHYLTRANSFERASE"/>
    <property type="match status" value="1"/>
</dbReference>
<keyword evidence="4" id="KW-1185">Reference proteome</keyword>
<name>A0AAU9NR91_9ASTR</name>
<dbReference type="CDD" id="cd20543">
    <property type="entry name" value="CYCLIN_AtCycD-like_rpt1"/>
    <property type="match status" value="1"/>
</dbReference>
<sequence length="216" mass="25120">MIRVSTHYGFVAMTTILAVNYFDRFLLSDSFQKDKLWMNQLAAVACLSLAYKVEEIHTHLLLDLQVEGSKYVFESKTTMKMELLVLSCLQWKMKPVTPLAIFDYTMRRLGLITHRLHSEFMNRCERIALAVVNDSRIVEFFKTTDDKNYFRVQWFFRAEDTVMKKVAAILDKKHLFSSTLMNDNLLGCILSKVKIIEKAPGVFKIKDDLTIIPFMA</sequence>
<proteinExistence type="inferred from homology"/>
<keyword evidence="1" id="KW-0195">Cyclin</keyword>
<dbReference type="SMART" id="SM00385">
    <property type="entry name" value="CYCLIN"/>
    <property type="match status" value="1"/>
</dbReference>
<dbReference type="InterPro" id="IPR006671">
    <property type="entry name" value="Cyclin_N"/>
</dbReference>
<dbReference type="Proteomes" id="UP001157418">
    <property type="component" value="Unassembled WGS sequence"/>
</dbReference>
<evidence type="ECO:0000313" key="3">
    <source>
        <dbReference type="EMBL" id="CAH1440145.1"/>
    </source>
</evidence>
<evidence type="ECO:0000259" key="2">
    <source>
        <dbReference type="PROSITE" id="PS51038"/>
    </source>
</evidence>
<protein>
    <recommendedName>
        <fullName evidence="2">BAH domain-containing protein</fullName>
    </recommendedName>
</protein>
<evidence type="ECO:0000313" key="4">
    <source>
        <dbReference type="Proteomes" id="UP001157418"/>
    </source>
</evidence>
<gene>
    <name evidence="3" type="ORF">LVIROSA_LOCUS26301</name>
</gene>
<dbReference type="InterPro" id="IPR036915">
    <property type="entry name" value="Cyclin-like_sf"/>
</dbReference>
<dbReference type="AlphaFoldDB" id="A0AAU9NR91"/>
<dbReference type="InterPro" id="IPR043151">
    <property type="entry name" value="BAH_sf"/>
</dbReference>
<dbReference type="GO" id="GO:0003677">
    <property type="term" value="F:DNA binding"/>
    <property type="evidence" value="ECO:0007669"/>
    <property type="project" value="TreeGrafter"/>
</dbReference>
<dbReference type="Gene3D" id="1.10.472.10">
    <property type="entry name" value="Cyclin-like"/>
    <property type="match status" value="2"/>
</dbReference>
<dbReference type="PROSITE" id="PS51038">
    <property type="entry name" value="BAH"/>
    <property type="match status" value="1"/>
</dbReference>
<comment type="caution">
    <text evidence="3">The sequence shown here is derived from an EMBL/GenBank/DDBJ whole genome shotgun (WGS) entry which is preliminary data.</text>
</comment>
<dbReference type="InterPro" id="IPR013763">
    <property type="entry name" value="Cyclin-like_dom"/>
</dbReference>
<organism evidence="3 4">
    <name type="scientific">Lactuca virosa</name>
    <dbReference type="NCBI Taxonomy" id="75947"/>
    <lineage>
        <taxon>Eukaryota</taxon>
        <taxon>Viridiplantae</taxon>
        <taxon>Streptophyta</taxon>
        <taxon>Embryophyta</taxon>
        <taxon>Tracheophyta</taxon>
        <taxon>Spermatophyta</taxon>
        <taxon>Magnoliopsida</taxon>
        <taxon>eudicotyledons</taxon>
        <taxon>Gunneridae</taxon>
        <taxon>Pentapetalae</taxon>
        <taxon>asterids</taxon>
        <taxon>campanulids</taxon>
        <taxon>Asterales</taxon>
        <taxon>Asteraceae</taxon>
        <taxon>Cichorioideae</taxon>
        <taxon>Cichorieae</taxon>
        <taxon>Lactucinae</taxon>
        <taxon>Lactuca</taxon>
    </lineage>
</organism>